<keyword evidence="7" id="KW-1185">Reference proteome</keyword>
<feature type="region of interest" description="Disordered" evidence="5">
    <location>
        <begin position="550"/>
        <end position="569"/>
    </location>
</feature>
<dbReference type="AlphaFoldDB" id="A0A0C2JAP6"/>
<dbReference type="OMA" id="KGDQYIT"/>
<feature type="repeat" description="WD" evidence="4">
    <location>
        <begin position="193"/>
        <end position="228"/>
    </location>
</feature>
<dbReference type="GO" id="GO:0035861">
    <property type="term" value="C:site of double-strand break"/>
    <property type="evidence" value="ECO:0007669"/>
    <property type="project" value="TreeGrafter"/>
</dbReference>
<organism evidence="6 7">
    <name type="scientific">Thelohanellus kitauei</name>
    <name type="common">Myxosporean</name>
    <dbReference type="NCBI Taxonomy" id="669202"/>
    <lineage>
        <taxon>Eukaryota</taxon>
        <taxon>Metazoa</taxon>
        <taxon>Cnidaria</taxon>
        <taxon>Myxozoa</taxon>
        <taxon>Myxosporea</taxon>
        <taxon>Bivalvulida</taxon>
        <taxon>Platysporina</taxon>
        <taxon>Myxobolidae</taxon>
        <taxon>Thelohanellus</taxon>
    </lineage>
</organism>
<dbReference type="PROSITE" id="PS50294">
    <property type="entry name" value="WD_REPEATS_REGION"/>
    <property type="match status" value="1"/>
</dbReference>
<dbReference type="PANTHER" id="PTHR16017">
    <property type="entry name" value="GASTRULATION DEFECTIVE PROTEIN 1-RELATED"/>
    <property type="match status" value="1"/>
</dbReference>
<evidence type="ECO:0000313" key="6">
    <source>
        <dbReference type="EMBL" id="KII66193.1"/>
    </source>
</evidence>
<evidence type="ECO:0000256" key="2">
    <source>
        <dbReference type="ARBA" id="ARBA00022737"/>
    </source>
</evidence>
<protein>
    <submittedName>
        <fullName evidence="6">Gastrulation defective protein 1</fullName>
    </submittedName>
</protein>
<dbReference type="Gene3D" id="2.130.10.10">
    <property type="entry name" value="YVTN repeat-like/Quinoprotein amine dehydrogenase"/>
    <property type="match status" value="2"/>
</dbReference>
<gene>
    <name evidence="6" type="ORF">RF11_12017</name>
</gene>
<dbReference type="InterPro" id="IPR051858">
    <property type="entry name" value="WD_repeat_GAD-1"/>
</dbReference>
<dbReference type="SMART" id="SM00320">
    <property type="entry name" value="WD40"/>
    <property type="match status" value="5"/>
</dbReference>
<comment type="caution">
    <text evidence="6">The sequence shown here is derived from an EMBL/GenBank/DDBJ whole genome shotgun (WGS) entry which is preliminary data.</text>
</comment>
<evidence type="ECO:0000256" key="4">
    <source>
        <dbReference type="PROSITE-ProRule" id="PRU00221"/>
    </source>
</evidence>
<dbReference type="GO" id="GO:0005634">
    <property type="term" value="C:nucleus"/>
    <property type="evidence" value="ECO:0007669"/>
    <property type="project" value="TreeGrafter"/>
</dbReference>
<feature type="compositionally biased region" description="Acidic residues" evidence="5">
    <location>
        <begin position="44"/>
        <end position="56"/>
    </location>
</feature>
<sequence length="569" mass="64325">MGFSSFGKVRYQRKSYNRLLEETKTNFSKKSENKPVVISKADESGSEIESDIPDDVDENINESADGNNCAQREEVEFQNPEDRVPCENMLNIENGKKLVSSISIDTSGSRILIGGHDCNFNMYDFATMDSKFLPFRKFKPLEDVPLRAIKHSPACDLVMVYGNTNLIKLLDRDGRLMSECMRGDRYIVDMCKTKGHVSEINSAAWNPIDLNAFITAGMDHTIRIWNVEDSDTECGRILKLKTRLKNSPCVEVLYNPPGTLIYGACLDGSLNIWDPRKSTPDPVSTIPDAHQNGSPAYSLIVSRNEQNLVSRGYDETLKIWDFRNFKKPIKSLDLPNCFDTTRVVFSPDYKMVITGTSTSRGKENCALNFYSLDLELLKTIPFNDGCTPIIPAWHPKLNQLFVGCSDGNVKAFFNPKYSIKGILLCMNKIHKVRYDEGEELLHEQIFNPYSKEDGLEMTNVNVRKLQIKARRDPYLTRKPEPPVYGPGQGGRLTTAMSLAAFVCKSMLPIVPPSDESNPRESILKYSKLAEEEPYFVAPAYEKTQPVPIFRDPALDEEEDDSILKKKKTI</sequence>
<dbReference type="PROSITE" id="PS50082">
    <property type="entry name" value="WD_REPEATS_2"/>
    <property type="match status" value="1"/>
</dbReference>
<dbReference type="InterPro" id="IPR015943">
    <property type="entry name" value="WD40/YVTN_repeat-like_dom_sf"/>
</dbReference>
<dbReference type="InterPro" id="IPR001680">
    <property type="entry name" value="WD40_rpt"/>
</dbReference>
<proteinExistence type="inferred from homology"/>
<feature type="compositionally biased region" description="Basic and acidic residues" evidence="5">
    <location>
        <begin position="22"/>
        <end position="33"/>
    </location>
</feature>
<evidence type="ECO:0000256" key="3">
    <source>
        <dbReference type="ARBA" id="ARBA00038343"/>
    </source>
</evidence>
<reference evidence="6 7" key="1">
    <citation type="journal article" date="2014" name="Genome Biol. Evol.">
        <title>The genome of the myxosporean Thelohanellus kitauei shows adaptations to nutrient acquisition within its fish host.</title>
        <authorList>
            <person name="Yang Y."/>
            <person name="Xiong J."/>
            <person name="Zhou Z."/>
            <person name="Huo F."/>
            <person name="Miao W."/>
            <person name="Ran C."/>
            <person name="Liu Y."/>
            <person name="Zhang J."/>
            <person name="Feng J."/>
            <person name="Wang M."/>
            <person name="Wang M."/>
            <person name="Wang L."/>
            <person name="Yao B."/>
        </authorList>
    </citation>
    <scope>NUCLEOTIDE SEQUENCE [LARGE SCALE GENOMIC DNA]</scope>
    <source>
        <strain evidence="6">Wuqing</strain>
    </source>
</reference>
<name>A0A0C2JAP6_THEKT</name>
<dbReference type="SUPFAM" id="SSF50978">
    <property type="entry name" value="WD40 repeat-like"/>
    <property type="match status" value="1"/>
</dbReference>
<accession>A0A0C2JAP6</accession>
<dbReference type="Pfam" id="PF00400">
    <property type="entry name" value="WD40"/>
    <property type="match status" value="2"/>
</dbReference>
<feature type="region of interest" description="Disordered" evidence="5">
    <location>
        <begin position="22"/>
        <end position="56"/>
    </location>
</feature>
<evidence type="ECO:0000313" key="7">
    <source>
        <dbReference type="Proteomes" id="UP000031668"/>
    </source>
</evidence>
<keyword evidence="2" id="KW-0677">Repeat</keyword>
<dbReference type="Proteomes" id="UP000031668">
    <property type="component" value="Unassembled WGS sequence"/>
</dbReference>
<keyword evidence="1 4" id="KW-0853">WD repeat</keyword>
<comment type="similarity">
    <text evidence="3">Belongs to the WD repeat GAD-1 family.</text>
</comment>
<evidence type="ECO:0000256" key="1">
    <source>
        <dbReference type="ARBA" id="ARBA00022574"/>
    </source>
</evidence>
<dbReference type="PANTHER" id="PTHR16017:SF0">
    <property type="entry name" value="WD REPEAT-CONTAINING PROTEIN 70"/>
    <property type="match status" value="1"/>
</dbReference>
<dbReference type="EMBL" id="JWZT01003604">
    <property type="protein sequence ID" value="KII66193.1"/>
    <property type="molecule type" value="Genomic_DNA"/>
</dbReference>
<evidence type="ECO:0000256" key="5">
    <source>
        <dbReference type="SAM" id="MobiDB-lite"/>
    </source>
</evidence>
<dbReference type="OrthoDB" id="10264376at2759"/>
<dbReference type="InterPro" id="IPR036322">
    <property type="entry name" value="WD40_repeat_dom_sf"/>
</dbReference>